<reference evidence="5" key="1">
    <citation type="journal article" date="2022" name="Int. J. Mol. Sci.">
        <title>Draft Genome of Tanacetum Coccineum: Genomic Comparison of Closely Related Tanacetum-Family Plants.</title>
        <authorList>
            <person name="Yamashiro T."/>
            <person name="Shiraishi A."/>
            <person name="Nakayama K."/>
            <person name="Satake H."/>
        </authorList>
    </citation>
    <scope>NUCLEOTIDE SEQUENCE</scope>
</reference>
<dbReference type="SUPFAM" id="SSF53098">
    <property type="entry name" value="Ribonuclease H-like"/>
    <property type="match status" value="1"/>
</dbReference>
<dbReference type="EMBL" id="BQNB010015696">
    <property type="protein sequence ID" value="GJT43032.1"/>
    <property type="molecule type" value="Genomic_DNA"/>
</dbReference>
<dbReference type="Pfam" id="PF25597">
    <property type="entry name" value="SH3_retrovirus"/>
    <property type="match status" value="1"/>
</dbReference>
<dbReference type="Pfam" id="PF13976">
    <property type="entry name" value="gag_pre-integrs"/>
    <property type="match status" value="1"/>
</dbReference>
<evidence type="ECO:0000259" key="4">
    <source>
        <dbReference type="PROSITE" id="PS50994"/>
    </source>
</evidence>
<dbReference type="Pfam" id="PF07727">
    <property type="entry name" value="RVT_2"/>
    <property type="match status" value="1"/>
</dbReference>
<organism evidence="5 6">
    <name type="scientific">Tanacetum coccineum</name>
    <dbReference type="NCBI Taxonomy" id="301880"/>
    <lineage>
        <taxon>Eukaryota</taxon>
        <taxon>Viridiplantae</taxon>
        <taxon>Streptophyta</taxon>
        <taxon>Embryophyta</taxon>
        <taxon>Tracheophyta</taxon>
        <taxon>Spermatophyta</taxon>
        <taxon>Magnoliopsida</taxon>
        <taxon>eudicotyledons</taxon>
        <taxon>Gunneridae</taxon>
        <taxon>Pentapetalae</taxon>
        <taxon>asterids</taxon>
        <taxon>campanulids</taxon>
        <taxon>Asterales</taxon>
        <taxon>Asteraceae</taxon>
        <taxon>Asteroideae</taxon>
        <taxon>Anthemideae</taxon>
        <taxon>Anthemidinae</taxon>
        <taxon>Tanacetum</taxon>
    </lineage>
</organism>
<keyword evidence="1" id="KW-0479">Metal-binding</keyword>
<dbReference type="InterPro" id="IPR012337">
    <property type="entry name" value="RNaseH-like_sf"/>
</dbReference>
<dbReference type="InterPro" id="IPR039537">
    <property type="entry name" value="Retrotran_Ty1/copia-like"/>
</dbReference>
<keyword evidence="2" id="KW-0378">Hydrolase</keyword>
<keyword evidence="6" id="KW-1185">Reference proteome</keyword>
<protein>
    <submittedName>
        <fullName evidence="5">Retrovirus-related pol polyprotein from transposon TNT 1-94</fullName>
    </submittedName>
</protein>
<sequence length="884" mass="99887">MGYKEEIMAQCALEELEVVEHQTVDADYESEIKLPNEWIKAALSLETLATELEELLFHMPGMLNEGDESPRVLGQMRTTLEERLALTIRDKEFADTEKLQKELRAQEALTNEVNQMKKAIVSFELLAYMFNSLEDIKERFSVTNGPRIQQLKSELAGCRQEGLSIVSYYGKLKVIWDELINYEQFPLCKCGKCVCDIAGKLEKKREEERVHQFFMGLEDKTYGQTRSNLLVMDPLPTLNKWGDRPKFEGKGKGTMTQQQKPNPPGGRGRGGQPRANAASVSGALELGNINGETLQALVNLLNSQKSSNENMTGLPNGDQAVATKSGIVNLDGKIKLLNDYTSRIQIGAGELREGLYYFCSAAFTSALKKLKDVSFDLWHKRLGHPSAKIAELLPDVGSRSTSNLVNKVCDVCLRAKQSRDHFPISENKATDIFELIHCDLWGGYRTLSSCGASYFLTIVDDYSRAVWIYLLKNKTEAPLKLLNFFAMVERQYNKKVKIVRSDNGTEIICLNEFFFLEHGIMHETSCTGTPQQNGRVERKHRHILNVARALRFQANLPIDFWGECVLTAGYLINRTPSMVLKGKTPYELLDGKPPSYDNFRVFGCLCYVHNQTRHGDKFSSKSRRCIFVGYPYGKKGWRVYDLELGVFLVLRDIVFSEMEFPYMDNNSHHLEPISSSINVDMCDDSVFENNDEVTTQSNSRSEQLVAFESGAVVENSDVNQNDDVSESNNTNSNISSSQHDVDATVDVGLTGNIEEEHLGRGQRNKRPSVHLKDHVLYAIQNKAIESKWVFKIKYNSDGTIKRHKARLVILGNNQVEGIDYNETFAPVAKMVTVRTFLSVAAARNWELHQMDVHNAFLHVDLKEEVYMKLPQGLKSSRSGTACHL</sequence>
<accession>A0ABQ5DV14</accession>
<dbReference type="PANTHER" id="PTHR42648:SF31">
    <property type="entry name" value="RNA-DIRECTED DNA POLYMERASE"/>
    <property type="match status" value="1"/>
</dbReference>
<dbReference type="Pfam" id="PF00665">
    <property type="entry name" value="rve"/>
    <property type="match status" value="1"/>
</dbReference>
<feature type="compositionally biased region" description="Basic and acidic residues" evidence="3">
    <location>
        <begin position="241"/>
        <end position="251"/>
    </location>
</feature>
<dbReference type="InterPro" id="IPR036397">
    <property type="entry name" value="RNaseH_sf"/>
</dbReference>
<evidence type="ECO:0000256" key="1">
    <source>
        <dbReference type="ARBA" id="ARBA00022723"/>
    </source>
</evidence>
<evidence type="ECO:0000256" key="2">
    <source>
        <dbReference type="ARBA" id="ARBA00022801"/>
    </source>
</evidence>
<feature type="region of interest" description="Disordered" evidence="3">
    <location>
        <begin position="241"/>
        <end position="277"/>
    </location>
</feature>
<dbReference type="PROSITE" id="PS50994">
    <property type="entry name" value="INTEGRASE"/>
    <property type="match status" value="1"/>
</dbReference>
<name>A0ABQ5DV14_9ASTR</name>
<feature type="region of interest" description="Disordered" evidence="3">
    <location>
        <begin position="716"/>
        <end position="741"/>
    </location>
</feature>
<evidence type="ECO:0000256" key="3">
    <source>
        <dbReference type="SAM" id="MobiDB-lite"/>
    </source>
</evidence>
<feature type="compositionally biased region" description="Low complexity" evidence="3">
    <location>
        <begin position="726"/>
        <end position="737"/>
    </location>
</feature>
<dbReference type="Proteomes" id="UP001151760">
    <property type="component" value="Unassembled WGS sequence"/>
</dbReference>
<reference evidence="5" key="2">
    <citation type="submission" date="2022-01" db="EMBL/GenBank/DDBJ databases">
        <authorList>
            <person name="Yamashiro T."/>
            <person name="Shiraishi A."/>
            <person name="Satake H."/>
            <person name="Nakayama K."/>
        </authorList>
    </citation>
    <scope>NUCLEOTIDE SEQUENCE</scope>
</reference>
<dbReference type="Gene3D" id="3.30.420.10">
    <property type="entry name" value="Ribonuclease H-like superfamily/Ribonuclease H"/>
    <property type="match status" value="1"/>
</dbReference>
<dbReference type="InterPro" id="IPR025724">
    <property type="entry name" value="GAG-pre-integrase_dom"/>
</dbReference>
<feature type="domain" description="Integrase catalytic" evidence="4">
    <location>
        <begin position="419"/>
        <end position="593"/>
    </location>
</feature>
<gene>
    <name evidence="5" type="ORF">Tco_0951747</name>
</gene>
<evidence type="ECO:0000313" key="6">
    <source>
        <dbReference type="Proteomes" id="UP001151760"/>
    </source>
</evidence>
<proteinExistence type="predicted"/>
<dbReference type="PANTHER" id="PTHR42648">
    <property type="entry name" value="TRANSPOSASE, PUTATIVE-RELATED"/>
    <property type="match status" value="1"/>
</dbReference>
<dbReference type="InterPro" id="IPR057670">
    <property type="entry name" value="SH3_retrovirus"/>
</dbReference>
<comment type="caution">
    <text evidence="5">The sequence shown here is derived from an EMBL/GenBank/DDBJ whole genome shotgun (WGS) entry which is preliminary data.</text>
</comment>
<evidence type="ECO:0000313" key="5">
    <source>
        <dbReference type="EMBL" id="GJT43032.1"/>
    </source>
</evidence>
<dbReference type="InterPro" id="IPR001584">
    <property type="entry name" value="Integrase_cat-core"/>
</dbReference>
<dbReference type="InterPro" id="IPR013103">
    <property type="entry name" value="RVT_2"/>
</dbReference>